<gene>
    <name evidence="2" type="ORF">TCNE_LOCUS5127</name>
</gene>
<evidence type="ECO:0000313" key="3">
    <source>
        <dbReference type="Proteomes" id="UP000050794"/>
    </source>
</evidence>
<organism evidence="3 4">
    <name type="scientific">Toxocara canis</name>
    <name type="common">Canine roundworm</name>
    <dbReference type="NCBI Taxonomy" id="6265"/>
    <lineage>
        <taxon>Eukaryota</taxon>
        <taxon>Metazoa</taxon>
        <taxon>Ecdysozoa</taxon>
        <taxon>Nematoda</taxon>
        <taxon>Chromadorea</taxon>
        <taxon>Rhabditida</taxon>
        <taxon>Spirurina</taxon>
        <taxon>Ascaridomorpha</taxon>
        <taxon>Ascaridoidea</taxon>
        <taxon>Toxocaridae</taxon>
        <taxon>Toxocara</taxon>
    </lineage>
</organism>
<dbReference type="WBParaSite" id="TCNE_0000512701-mRNA-1">
    <property type="protein sequence ID" value="TCNE_0000512701-mRNA-1"/>
    <property type="gene ID" value="TCNE_0000512701"/>
</dbReference>
<dbReference type="SMART" id="SM00028">
    <property type="entry name" value="TPR"/>
    <property type="match status" value="1"/>
</dbReference>
<proteinExistence type="predicted"/>
<evidence type="ECO:0000313" key="4">
    <source>
        <dbReference type="WBParaSite" id="TCNE_0000512701-mRNA-1"/>
    </source>
</evidence>
<keyword evidence="1" id="KW-0802">TPR repeat</keyword>
<dbReference type="SUPFAM" id="SSF48452">
    <property type="entry name" value="TPR-like"/>
    <property type="match status" value="1"/>
</dbReference>
<dbReference type="InterPro" id="IPR011990">
    <property type="entry name" value="TPR-like_helical_dom_sf"/>
</dbReference>
<sequence length="63" mass="7215">MDARKAVALDPSSVKSRYRLAVAFANLQLFEMALKYLEEILEIDPKNKETIKFKEAIKNKVST</sequence>
<evidence type="ECO:0000313" key="2">
    <source>
        <dbReference type="EMBL" id="VDM34264.1"/>
    </source>
</evidence>
<feature type="repeat" description="TPR" evidence="1">
    <location>
        <begin position="14"/>
        <end position="47"/>
    </location>
</feature>
<keyword evidence="3" id="KW-1185">Reference proteome</keyword>
<dbReference type="PROSITE" id="PS50005">
    <property type="entry name" value="TPR"/>
    <property type="match status" value="1"/>
</dbReference>
<reference evidence="4" key="1">
    <citation type="submission" date="2016-06" db="UniProtKB">
        <authorList>
            <consortium name="WormBaseParasite"/>
        </authorList>
    </citation>
    <scope>IDENTIFICATION</scope>
</reference>
<name>A0A183U9F7_TOXCA</name>
<dbReference type="EMBL" id="UYWY01011254">
    <property type="protein sequence ID" value="VDM34264.1"/>
    <property type="molecule type" value="Genomic_DNA"/>
</dbReference>
<evidence type="ECO:0000256" key="1">
    <source>
        <dbReference type="PROSITE-ProRule" id="PRU00339"/>
    </source>
</evidence>
<dbReference type="InterPro" id="IPR028061">
    <property type="entry name" value="Fis1_TPR_C"/>
</dbReference>
<dbReference type="AlphaFoldDB" id="A0A183U9F7"/>
<dbReference type="Proteomes" id="UP000050794">
    <property type="component" value="Unassembled WGS sequence"/>
</dbReference>
<dbReference type="Gene3D" id="1.25.40.10">
    <property type="entry name" value="Tetratricopeptide repeat domain"/>
    <property type="match status" value="1"/>
</dbReference>
<reference evidence="2 3" key="2">
    <citation type="submission" date="2018-11" db="EMBL/GenBank/DDBJ databases">
        <authorList>
            <consortium name="Pathogen Informatics"/>
        </authorList>
    </citation>
    <scope>NUCLEOTIDE SEQUENCE [LARGE SCALE GENOMIC DNA]</scope>
</reference>
<protein>
    <submittedName>
        <fullName evidence="4">TPR_REGION domain-containing protein</fullName>
    </submittedName>
</protein>
<accession>A0A183U9F7</accession>
<dbReference type="InterPro" id="IPR019734">
    <property type="entry name" value="TPR_rpt"/>
</dbReference>
<dbReference type="Pfam" id="PF14853">
    <property type="entry name" value="Fis1_TPR_C"/>
    <property type="match status" value="1"/>
</dbReference>